<evidence type="ECO:0000313" key="4">
    <source>
        <dbReference type="RefSeq" id="XP_023934024.2"/>
    </source>
</evidence>
<dbReference type="AlphaFoldDB" id="A0A6J1MI68"/>
<feature type="signal peptide" evidence="2">
    <location>
        <begin position="1"/>
        <end position="21"/>
    </location>
</feature>
<dbReference type="SMART" id="SM00708">
    <property type="entry name" value="PhBP"/>
    <property type="match status" value="1"/>
</dbReference>
<dbReference type="InterPro" id="IPR006170">
    <property type="entry name" value="PBP/GOBP"/>
</dbReference>
<dbReference type="GO" id="GO:0005549">
    <property type="term" value="F:odorant binding"/>
    <property type="evidence" value="ECO:0007669"/>
    <property type="project" value="InterPro"/>
</dbReference>
<reference evidence="3" key="1">
    <citation type="submission" date="2025-05" db="UniProtKB">
        <authorList>
            <consortium name="RefSeq"/>
        </authorList>
    </citation>
    <scope>NUCLEOTIDE SEQUENCE [LARGE SCALE GENOMIC DNA]</scope>
</reference>
<dbReference type="Pfam" id="PF01395">
    <property type="entry name" value="PBP_GOBP"/>
    <property type="match status" value="1"/>
</dbReference>
<name>A0A6J1MI68_BICAN</name>
<evidence type="ECO:0000313" key="3">
    <source>
        <dbReference type="Proteomes" id="UP001652582"/>
    </source>
</evidence>
<dbReference type="GO" id="GO:0007608">
    <property type="term" value="P:sensory perception of smell"/>
    <property type="evidence" value="ECO:0007669"/>
    <property type="project" value="TreeGrafter"/>
</dbReference>
<reference evidence="4" key="2">
    <citation type="submission" date="2025-08" db="UniProtKB">
        <authorList>
            <consortium name="RefSeq"/>
        </authorList>
    </citation>
    <scope>IDENTIFICATION</scope>
</reference>
<dbReference type="CDD" id="cd23992">
    <property type="entry name" value="PBP_GOBP"/>
    <property type="match status" value="1"/>
</dbReference>
<dbReference type="Proteomes" id="UP001652582">
    <property type="component" value="Chromosome 1"/>
</dbReference>
<sequence length="140" mass="15777">MSNTFWLFAFLSVVTVYGKRATVTIPPEYAGELITASVDCVRDTGVDPDMLNQIVQWKLQENDNVKKFIFCVATATGYGDSDGHVVVDKAEKLLSNSHKKKEEFKNILKECNKISGSDKYDTLYKTAKCNREKQPIVFSL</sequence>
<organism evidence="3 4">
    <name type="scientific">Bicyclus anynana</name>
    <name type="common">Squinting bush brown butterfly</name>
    <dbReference type="NCBI Taxonomy" id="110368"/>
    <lineage>
        <taxon>Eukaryota</taxon>
        <taxon>Metazoa</taxon>
        <taxon>Ecdysozoa</taxon>
        <taxon>Arthropoda</taxon>
        <taxon>Hexapoda</taxon>
        <taxon>Insecta</taxon>
        <taxon>Pterygota</taxon>
        <taxon>Neoptera</taxon>
        <taxon>Endopterygota</taxon>
        <taxon>Lepidoptera</taxon>
        <taxon>Glossata</taxon>
        <taxon>Ditrysia</taxon>
        <taxon>Papilionoidea</taxon>
        <taxon>Nymphalidae</taxon>
        <taxon>Satyrinae</taxon>
        <taxon>Satyrini</taxon>
        <taxon>Mycalesina</taxon>
        <taxon>Bicyclus</taxon>
    </lineage>
</organism>
<dbReference type="OrthoDB" id="8194670at2759"/>
<dbReference type="Gene3D" id="1.10.238.20">
    <property type="entry name" value="Pheromone/general odorant binding protein domain"/>
    <property type="match status" value="1"/>
</dbReference>
<dbReference type="PANTHER" id="PTHR11857">
    <property type="entry name" value="ODORANT BINDING PROTEIN-RELATED"/>
    <property type="match status" value="1"/>
</dbReference>
<proteinExistence type="predicted"/>
<keyword evidence="3" id="KW-1185">Reference proteome</keyword>
<evidence type="ECO:0000256" key="1">
    <source>
        <dbReference type="ARBA" id="ARBA00022729"/>
    </source>
</evidence>
<gene>
    <name evidence="4" type="primary">LOC112043013</name>
</gene>
<keyword evidence="1 2" id="KW-0732">Signal</keyword>
<dbReference type="RefSeq" id="XP_023934024.2">
    <property type="nucleotide sequence ID" value="XM_024078256.2"/>
</dbReference>
<protein>
    <submittedName>
        <fullName evidence="4">Uncharacterized protein LOC112043013 isoform X2</fullName>
    </submittedName>
</protein>
<dbReference type="SUPFAM" id="SSF47565">
    <property type="entry name" value="Insect pheromone/odorant-binding proteins"/>
    <property type="match status" value="1"/>
</dbReference>
<dbReference type="GeneID" id="112043013"/>
<dbReference type="InterPro" id="IPR036728">
    <property type="entry name" value="PBP_GOBP_sf"/>
</dbReference>
<feature type="chain" id="PRO_5046727857" evidence="2">
    <location>
        <begin position="22"/>
        <end position="140"/>
    </location>
</feature>
<dbReference type="GO" id="GO:0005615">
    <property type="term" value="C:extracellular space"/>
    <property type="evidence" value="ECO:0007669"/>
    <property type="project" value="TreeGrafter"/>
</dbReference>
<evidence type="ECO:0000256" key="2">
    <source>
        <dbReference type="SAM" id="SignalP"/>
    </source>
</evidence>
<accession>A0A6J1MI68</accession>